<dbReference type="SMART" id="SM00312">
    <property type="entry name" value="PX"/>
    <property type="match status" value="1"/>
</dbReference>
<sequence length="216" mass="25087">MSVQDTIKFLPPEPIVLLPSNDEDNQEEEVGRAGTETTDYGTRGLVTRKHRASSSVNSNFNFSRVCVSDCTILKGDNNSQFAMWKITILLQPSVTLINTALDEDNHNRKPQVASPQIQLYKRYSDFELFRRMIVGKIQKQGDSPDFIILLSKIPKLPPKVPWYDMWQYRKLNYNKKWLIERRIGLETFLNGIVLNRDIVQMCRSEILQFLEYPTSE</sequence>
<dbReference type="InterPro" id="IPR001683">
    <property type="entry name" value="PX_dom"/>
</dbReference>
<evidence type="ECO:0000256" key="1">
    <source>
        <dbReference type="SAM" id="MobiDB-lite"/>
    </source>
</evidence>
<feature type="domain" description="PX" evidence="2">
    <location>
        <begin position="62"/>
        <end position="216"/>
    </location>
</feature>
<dbReference type="OrthoDB" id="10254720at2759"/>
<dbReference type="PROSITE" id="PS50195">
    <property type="entry name" value="PX"/>
    <property type="match status" value="1"/>
</dbReference>
<dbReference type="GO" id="GO:0035091">
    <property type="term" value="F:phosphatidylinositol binding"/>
    <property type="evidence" value="ECO:0007669"/>
    <property type="project" value="InterPro"/>
</dbReference>
<dbReference type="Gene3D" id="3.30.1520.10">
    <property type="entry name" value="Phox-like domain"/>
    <property type="match status" value="1"/>
</dbReference>
<dbReference type="SUPFAM" id="SSF64268">
    <property type="entry name" value="PX domain"/>
    <property type="match status" value="1"/>
</dbReference>
<accession>A0A9P6W368</accession>
<gene>
    <name evidence="3" type="primary">YPT35</name>
    <name evidence="3" type="ORF">C6P45_001388</name>
</gene>
<feature type="region of interest" description="Disordered" evidence="1">
    <location>
        <begin position="18"/>
        <end position="40"/>
    </location>
</feature>
<name>A0A9P6W368_MAUEX</name>
<reference evidence="3 4" key="1">
    <citation type="submission" date="2020-11" db="EMBL/GenBank/DDBJ databases">
        <title>Kefir isolates.</title>
        <authorList>
            <person name="Marcisauskas S."/>
            <person name="Kim Y."/>
            <person name="Blasche S."/>
        </authorList>
    </citation>
    <scope>NUCLEOTIDE SEQUENCE [LARGE SCALE GENOMIC DNA]</scope>
    <source>
        <strain evidence="3 4">OG2</strain>
    </source>
</reference>
<organism evidence="3 4">
    <name type="scientific">Maudiozyma exigua</name>
    <name type="common">Yeast</name>
    <name type="synonym">Kazachstania exigua</name>
    <dbReference type="NCBI Taxonomy" id="34358"/>
    <lineage>
        <taxon>Eukaryota</taxon>
        <taxon>Fungi</taxon>
        <taxon>Dikarya</taxon>
        <taxon>Ascomycota</taxon>
        <taxon>Saccharomycotina</taxon>
        <taxon>Saccharomycetes</taxon>
        <taxon>Saccharomycetales</taxon>
        <taxon>Saccharomycetaceae</taxon>
        <taxon>Maudiozyma</taxon>
    </lineage>
</organism>
<evidence type="ECO:0000313" key="3">
    <source>
        <dbReference type="EMBL" id="KAG0661374.1"/>
    </source>
</evidence>
<comment type="caution">
    <text evidence="3">The sequence shown here is derived from an EMBL/GenBank/DDBJ whole genome shotgun (WGS) entry which is preliminary data.</text>
</comment>
<evidence type="ECO:0000259" key="2">
    <source>
        <dbReference type="PROSITE" id="PS50195"/>
    </source>
</evidence>
<dbReference type="InterPro" id="IPR036871">
    <property type="entry name" value="PX_dom_sf"/>
</dbReference>
<dbReference type="AlphaFoldDB" id="A0A9P6W368"/>
<keyword evidence="4" id="KW-1185">Reference proteome</keyword>
<evidence type="ECO:0000313" key="4">
    <source>
        <dbReference type="Proteomes" id="UP000750334"/>
    </source>
</evidence>
<proteinExistence type="predicted"/>
<dbReference type="Pfam" id="PF00787">
    <property type="entry name" value="PX"/>
    <property type="match status" value="1"/>
</dbReference>
<dbReference type="EMBL" id="PUHR01000161">
    <property type="protein sequence ID" value="KAG0661374.1"/>
    <property type="molecule type" value="Genomic_DNA"/>
</dbReference>
<dbReference type="Proteomes" id="UP000750334">
    <property type="component" value="Unassembled WGS sequence"/>
</dbReference>
<protein>
    <submittedName>
        <fullName evidence="3">PX domain-containing protein ypt35</fullName>
    </submittedName>
</protein>